<name>A0A8H5M2B9_9AGAR</name>
<proteinExistence type="predicted"/>
<evidence type="ECO:0000313" key="2">
    <source>
        <dbReference type="EMBL" id="KAF5378081.1"/>
    </source>
</evidence>
<evidence type="ECO:0000313" key="3">
    <source>
        <dbReference type="Proteomes" id="UP000565441"/>
    </source>
</evidence>
<feature type="compositionally biased region" description="Gly residues" evidence="1">
    <location>
        <begin position="22"/>
        <end position="33"/>
    </location>
</feature>
<comment type="caution">
    <text evidence="2">The sequence shown here is derived from an EMBL/GenBank/DDBJ whole genome shotgun (WGS) entry which is preliminary data.</text>
</comment>
<dbReference type="EMBL" id="JAACJP010000021">
    <property type="protein sequence ID" value="KAF5378081.1"/>
    <property type="molecule type" value="Genomic_DNA"/>
</dbReference>
<dbReference type="Proteomes" id="UP000565441">
    <property type="component" value="Unassembled WGS sequence"/>
</dbReference>
<dbReference type="AlphaFoldDB" id="A0A8H5M2B9"/>
<protein>
    <submittedName>
        <fullName evidence="2">Uncharacterized protein</fullName>
    </submittedName>
</protein>
<feature type="region of interest" description="Disordered" evidence="1">
    <location>
        <begin position="114"/>
        <end position="134"/>
    </location>
</feature>
<sequence>MPPTLFATSQAHSKSKGRDTSRGGGAESAGGGVDDIVQRDHPESSTTARICITWPNNYDVIHPTTAAVTPLDTRFTWLFVSTSHPLTTRPSARLPSCNTTPRSVEYRVRCTVAPSTESTRLPNPPANPPHPTSSPITLPEHAPFSNTMHTPITSPITAPPATEHAVPHTVIPPFVPAGTSLSVVTSPPKMPQHSIHQSPTPPIHRTPPLPIVFPPATHLKPHALQHERLDTPPHVDRIPQSHRRHCPAAVAQHLPSTAVPPVHIPLLKPYLALLAV</sequence>
<reference evidence="2 3" key="1">
    <citation type="journal article" date="2020" name="ISME J.">
        <title>Uncovering the hidden diversity of litter-decomposition mechanisms in mushroom-forming fungi.</title>
        <authorList>
            <person name="Floudas D."/>
            <person name="Bentzer J."/>
            <person name="Ahren D."/>
            <person name="Johansson T."/>
            <person name="Persson P."/>
            <person name="Tunlid A."/>
        </authorList>
    </citation>
    <scope>NUCLEOTIDE SEQUENCE [LARGE SCALE GENOMIC DNA]</scope>
    <source>
        <strain evidence="2 3">CBS 661.87</strain>
    </source>
</reference>
<feature type="region of interest" description="Disordered" evidence="1">
    <location>
        <begin position="1"/>
        <end position="45"/>
    </location>
</feature>
<gene>
    <name evidence="2" type="ORF">D9615_007624</name>
</gene>
<feature type="compositionally biased region" description="Polar residues" evidence="1">
    <location>
        <begin position="1"/>
        <end position="12"/>
    </location>
</feature>
<feature type="compositionally biased region" description="Pro residues" evidence="1">
    <location>
        <begin position="122"/>
        <end position="132"/>
    </location>
</feature>
<keyword evidence="3" id="KW-1185">Reference proteome</keyword>
<evidence type="ECO:0000256" key="1">
    <source>
        <dbReference type="SAM" id="MobiDB-lite"/>
    </source>
</evidence>
<organism evidence="2 3">
    <name type="scientific">Tricholomella constricta</name>
    <dbReference type="NCBI Taxonomy" id="117010"/>
    <lineage>
        <taxon>Eukaryota</taxon>
        <taxon>Fungi</taxon>
        <taxon>Dikarya</taxon>
        <taxon>Basidiomycota</taxon>
        <taxon>Agaricomycotina</taxon>
        <taxon>Agaricomycetes</taxon>
        <taxon>Agaricomycetidae</taxon>
        <taxon>Agaricales</taxon>
        <taxon>Tricholomatineae</taxon>
        <taxon>Lyophyllaceae</taxon>
        <taxon>Tricholomella</taxon>
    </lineage>
</organism>
<accession>A0A8H5M2B9</accession>